<proteinExistence type="predicted"/>
<reference evidence="1 2" key="1">
    <citation type="submission" date="2016-10" db="EMBL/GenBank/DDBJ databases">
        <authorList>
            <person name="de Groot N.N."/>
        </authorList>
    </citation>
    <scope>NUCLEOTIDE SEQUENCE [LARGE SCALE GENOMIC DNA]</scope>
    <source>
        <strain evidence="1 2">DSM 15019</strain>
    </source>
</reference>
<dbReference type="RefSeq" id="WP_157547072.1">
    <property type="nucleotide sequence ID" value="NZ_LT629770.1"/>
</dbReference>
<organism evidence="1 2">
    <name type="scientific">Microbacterium paraoxydans</name>
    <dbReference type="NCBI Taxonomy" id="199592"/>
    <lineage>
        <taxon>Bacteria</taxon>
        <taxon>Bacillati</taxon>
        <taxon>Actinomycetota</taxon>
        <taxon>Actinomycetes</taxon>
        <taxon>Micrococcales</taxon>
        <taxon>Microbacteriaceae</taxon>
        <taxon>Microbacterium</taxon>
    </lineage>
</organism>
<dbReference type="GeneID" id="43327347"/>
<protein>
    <submittedName>
        <fullName evidence="1">Uncharacterized protein</fullName>
    </submittedName>
</protein>
<dbReference type="EMBL" id="LT629770">
    <property type="protein sequence ID" value="SDT03154.1"/>
    <property type="molecule type" value="Genomic_DNA"/>
</dbReference>
<dbReference type="Proteomes" id="UP000182126">
    <property type="component" value="Chromosome I"/>
</dbReference>
<dbReference type="AlphaFoldDB" id="A0A1H1X1E7"/>
<sequence>MSERDPRELLAALSSALELKTNVSDRSTPGVYIMLTRSGAVYIADIHDPDATPTVTRYAGGAANALRDGQPLPGVHGFSFNAWTGLGALIWWKDPTEYTDPSLPYVGTTRSTSRVLLIARLKDATTVGQERAVSMLHQLIRALRDPDLDYPALVARPYIDEE</sequence>
<accession>A0A1H1X1E7</accession>
<gene>
    <name evidence="1" type="ORF">SAMN04489809_3325</name>
</gene>
<name>A0A1H1X1E7_9MICO</name>
<evidence type="ECO:0000313" key="1">
    <source>
        <dbReference type="EMBL" id="SDT03154.1"/>
    </source>
</evidence>
<evidence type="ECO:0000313" key="2">
    <source>
        <dbReference type="Proteomes" id="UP000182126"/>
    </source>
</evidence>